<dbReference type="Gene3D" id="3.40.50.1820">
    <property type="entry name" value="alpha/beta hydrolase"/>
    <property type="match status" value="1"/>
</dbReference>
<evidence type="ECO:0000313" key="4">
    <source>
        <dbReference type="EMBL" id="KKZ58324.1"/>
    </source>
</evidence>
<dbReference type="PANTHER" id="PTHR40841:SF2">
    <property type="entry name" value="SIDEROPHORE-DEGRADING ESTERASE (EUROFUNG)"/>
    <property type="match status" value="1"/>
</dbReference>
<organism evidence="4 5">
    <name type="scientific">Haemophilus haemolyticus</name>
    <dbReference type="NCBI Taxonomy" id="726"/>
    <lineage>
        <taxon>Bacteria</taxon>
        <taxon>Pseudomonadati</taxon>
        <taxon>Pseudomonadota</taxon>
        <taxon>Gammaproteobacteria</taxon>
        <taxon>Pasteurellales</taxon>
        <taxon>Pasteurellaceae</taxon>
        <taxon>Haemophilus</taxon>
    </lineage>
</organism>
<comment type="caution">
    <text evidence="4">The sequence shown here is derived from an EMBL/GenBank/DDBJ whole genome shotgun (WGS) entry which is preliminary data.</text>
</comment>
<dbReference type="Proteomes" id="UP000034750">
    <property type="component" value="Unassembled WGS sequence"/>
</dbReference>
<keyword evidence="2" id="KW-0378">Hydrolase</keyword>
<evidence type="ECO:0000256" key="3">
    <source>
        <dbReference type="SAM" id="SignalP"/>
    </source>
</evidence>
<dbReference type="EMBL" id="LCTK01000030">
    <property type="protein sequence ID" value="KKZ58324.1"/>
    <property type="molecule type" value="Genomic_DNA"/>
</dbReference>
<dbReference type="SUPFAM" id="SSF53474">
    <property type="entry name" value="alpha/beta-Hydrolases"/>
    <property type="match status" value="1"/>
</dbReference>
<feature type="chain" id="PRO_5005655289" evidence="3">
    <location>
        <begin position="21"/>
        <end position="288"/>
    </location>
</feature>
<dbReference type="RefSeq" id="WP_046953346.1">
    <property type="nucleotide sequence ID" value="NZ_CP031238.1"/>
</dbReference>
<name>A0A0M3G882_HAEHA</name>
<evidence type="ECO:0000313" key="5">
    <source>
        <dbReference type="Proteomes" id="UP000034750"/>
    </source>
</evidence>
<dbReference type="Pfam" id="PF00756">
    <property type="entry name" value="Esterase"/>
    <property type="match status" value="1"/>
</dbReference>
<reference evidence="4 5" key="1">
    <citation type="submission" date="2015-05" db="EMBL/GenBank/DDBJ databases">
        <title>Comparative analyses of the lipooligosaccharides from nottypeable Haemophilus influenzae and Haemophilus haemolyticus.</title>
        <authorList>
            <person name="Post D.M.B."/>
            <person name="Ketterer M.R."/>
            <person name="Coffin J.E."/>
            <person name="Reinders L.M."/>
            <person name="Munson R.S.Jr."/>
            <person name="Bair T.B."/>
            <person name="Murphy T.F."/>
            <person name="Foster E."/>
            <person name="Gibson B.W."/>
            <person name="Apicella M.A."/>
        </authorList>
    </citation>
    <scope>NUCLEOTIDE SEQUENCE [LARGE SCALE GENOMIC DNA]</scope>
    <source>
        <strain evidence="4 5">11P18</strain>
    </source>
</reference>
<gene>
    <name evidence="4" type="ORF">AAX18_06615</name>
</gene>
<proteinExistence type="inferred from homology"/>
<evidence type="ECO:0000256" key="2">
    <source>
        <dbReference type="ARBA" id="ARBA00022801"/>
    </source>
</evidence>
<dbReference type="AlphaFoldDB" id="A0A0M3G882"/>
<feature type="signal peptide" evidence="3">
    <location>
        <begin position="1"/>
        <end position="20"/>
    </location>
</feature>
<evidence type="ECO:0000256" key="1">
    <source>
        <dbReference type="ARBA" id="ARBA00005622"/>
    </source>
</evidence>
<dbReference type="InterPro" id="IPR052558">
    <property type="entry name" value="Siderophore_Hydrolase_D"/>
</dbReference>
<dbReference type="PANTHER" id="PTHR40841">
    <property type="entry name" value="SIDEROPHORE TRIACETYLFUSARININE C ESTERASE"/>
    <property type="match status" value="1"/>
</dbReference>
<dbReference type="InterPro" id="IPR000801">
    <property type="entry name" value="Esterase-like"/>
</dbReference>
<comment type="similarity">
    <text evidence="1">Belongs to the esterase D family.</text>
</comment>
<sequence>MSTLFKILFFYLGAINIAMAAPDFSISKINPKITALYHIHQQDLVFENKHYRLFIAEPKRRQHNLSVFYTLDGNAQFPLAVNAVNANLPLPLIVGIGYVSEKAYAIEERQRDYTFPAQGDEFKQGGGAGDFLRFIQTKIKPNIEKNYDINPEKQYFFGHSFGGLFGLYVLFHQPDLFQYYTLASPSLWWGNGAFLSKNESWITSHPKHILITLGEYEEYPEQDPKMTEEQQQRIEQRKKMRPFNAQQLAEKLQAQGNHAIFKWIPNKNHGDSVIDAIKYSLDFMQNDR</sequence>
<protein>
    <submittedName>
        <fullName evidence="4">Esterase</fullName>
    </submittedName>
</protein>
<accession>A0A0M3G882</accession>
<dbReference type="InterPro" id="IPR029058">
    <property type="entry name" value="AB_hydrolase_fold"/>
</dbReference>
<dbReference type="GO" id="GO:0016788">
    <property type="term" value="F:hydrolase activity, acting on ester bonds"/>
    <property type="evidence" value="ECO:0007669"/>
    <property type="project" value="TreeGrafter"/>
</dbReference>
<keyword evidence="3" id="KW-0732">Signal</keyword>